<dbReference type="EMBL" id="NBWU01000009">
    <property type="protein sequence ID" value="PCE62441.1"/>
    <property type="molecule type" value="Genomic_DNA"/>
</dbReference>
<dbReference type="AlphaFoldDB" id="A0A2A4G1X4"/>
<dbReference type="GO" id="GO:0016887">
    <property type="term" value="F:ATP hydrolysis activity"/>
    <property type="evidence" value="ECO:0007669"/>
    <property type="project" value="InterPro"/>
</dbReference>
<gene>
    <name evidence="5" type="ORF">B7P33_18995</name>
</gene>
<evidence type="ECO:0000256" key="2">
    <source>
        <dbReference type="ARBA" id="ARBA00022741"/>
    </source>
</evidence>
<accession>A0A2A4G1X4</accession>
<dbReference type="InterPro" id="IPR003593">
    <property type="entry name" value="AAA+_ATPase"/>
</dbReference>
<dbReference type="PANTHER" id="PTHR42734">
    <property type="entry name" value="METAL TRANSPORT SYSTEM ATP-BINDING PROTEIN TM_0124-RELATED"/>
    <property type="match status" value="1"/>
</dbReference>
<dbReference type="FunFam" id="3.40.50.300:FF:000134">
    <property type="entry name" value="Iron-enterobactin ABC transporter ATP-binding protein"/>
    <property type="match status" value="1"/>
</dbReference>
<feature type="domain" description="ABC transporter" evidence="4">
    <location>
        <begin position="9"/>
        <end position="247"/>
    </location>
</feature>
<reference evidence="5 6" key="1">
    <citation type="submission" date="2017-04" db="EMBL/GenBank/DDBJ databases">
        <title>A new member of the family Flavobacteriaceae isolated from ascidians.</title>
        <authorList>
            <person name="Chen L."/>
        </authorList>
    </citation>
    <scope>NUCLEOTIDE SEQUENCE [LARGE SCALE GENOMIC DNA]</scope>
    <source>
        <strain evidence="5 6">HQA918</strain>
    </source>
</reference>
<dbReference type="CDD" id="cd03214">
    <property type="entry name" value="ABC_Iron-Siderophores_B12_Hemin"/>
    <property type="match status" value="1"/>
</dbReference>
<dbReference type="SMART" id="SM00382">
    <property type="entry name" value="AAA"/>
    <property type="match status" value="1"/>
</dbReference>
<dbReference type="InterPro" id="IPR027417">
    <property type="entry name" value="P-loop_NTPase"/>
</dbReference>
<comment type="caution">
    <text evidence="5">The sequence shown here is derived from an EMBL/GenBank/DDBJ whole genome shotgun (WGS) entry which is preliminary data.</text>
</comment>
<dbReference type="Pfam" id="PF00005">
    <property type="entry name" value="ABC_tran"/>
    <property type="match status" value="1"/>
</dbReference>
<dbReference type="InterPro" id="IPR003439">
    <property type="entry name" value="ABC_transporter-like_ATP-bd"/>
</dbReference>
<dbReference type="PROSITE" id="PS50893">
    <property type="entry name" value="ABC_TRANSPORTER_2"/>
    <property type="match status" value="1"/>
</dbReference>
<evidence type="ECO:0000256" key="3">
    <source>
        <dbReference type="ARBA" id="ARBA00022840"/>
    </source>
</evidence>
<keyword evidence="1" id="KW-0813">Transport</keyword>
<dbReference type="GO" id="GO:0005524">
    <property type="term" value="F:ATP binding"/>
    <property type="evidence" value="ECO:0007669"/>
    <property type="project" value="UniProtKB-KW"/>
</dbReference>
<keyword evidence="3 5" id="KW-0067">ATP-binding</keyword>
<sequence length="261" mass="28763">MTGHPKNIIQVSQVSIGYDPNEPAIGKGIGFEVETASFIALVGSNGIGKSTLLKTLDGRIPPLEGQISILGKPLEDYEIKQLAKVVSIVGTSAVESKNLSVYDLVAMGRQPHTGWLGTLSRTDHAHIKRALTLTQTEYLADRKCFQLSDGQLQKVMIARALAQDTPIILMDEPTTHLDMYHAIQVLKLLKQISKSEDKTILFSTHDIGSAIQLCNHMLVMTPEKSFFGTPCELIEAERFDGLFPKDSIRFDKNTGTFKIIE</sequence>
<dbReference type="InterPro" id="IPR050153">
    <property type="entry name" value="Metal_Ion_Import_ABC"/>
</dbReference>
<proteinExistence type="predicted"/>
<dbReference type="Gene3D" id="3.40.50.300">
    <property type="entry name" value="P-loop containing nucleotide triphosphate hydrolases"/>
    <property type="match status" value="1"/>
</dbReference>
<dbReference type="OrthoDB" id="9787851at2"/>
<dbReference type="Proteomes" id="UP000219559">
    <property type="component" value="Unassembled WGS sequence"/>
</dbReference>
<evidence type="ECO:0000313" key="5">
    <source>
        <dbReference type="EMBL" id="PCE62441.1"/>
    </source>
</evidence>
<evidence type="ECO:0000313" key="6">
    <source>
        <dbReference type="Proteomes" id="UP000219559"/>
    </source>
</evidence>
<keyword evidence="6" id="KW-1185">Reference proteome</keyword>
<evidence type="ECO:0000256" key="1">
    <source>
        <dbReference type="ARBA" id="ARBA00022448"/>
    </source>
</evidence>
<name>A0A2A4G1X4_9FLAO</name>
<organism evidence="5 6">
    <name type="scientific">Sediminicola luteus</name>
    <dbReference type="NCBI Taxonomy" id="319238"/>
    <lineage>
        <taxon>Bacteria</taxon>
        <taxon>Pseudomonadati</taxon>
        <taxon>Bacteroidota</taxon>
        <taxon>Flavobacteriia</taxon>
        <taxon>Flavobacteriales</taxon>
        <taxon>Flavobacteriaceae</taxon>
        <taxon>Sediminicola</taxon>
    </lineage>
</organism>
<keyword evidence="2" id="KW-0547">Nucleotide-binding</keyword>
<protein>
    <submittedName>
        <fullName evidence="5">ABC transporter ATP-binding protein</fullName>
    </submittedName>
</protein>
<evidence type="ECO:0000259" key="4">
    <source>
        <dbReference type="PROSITE" id="PS50893"/>
    </source>
</evidence>
<dbReference type="SUPFAM" id="SSF52540">
    <property type="entry name" value="P-loop containing nucleoside triphosphate hydrolases"/>
    <property type="match status" value="1"/>
</dbReference>